<evidence type="ECO:0000313" key="3">
    <source>
        <dbReference type="Proteomes" id="UP001152622"/>
    </source>
</evidence>
<feature type="compositionally biased region" description="Basic and acidic residues" evidence="1">
    <location>
        <begin position="46"/>
        <end position="63"/>
    </location>
</feature>
<accession>A0A9Q1FC92</accession>
<name>A0A9Q1FC92_SYNKA</name>
<feature type="region of interest" description="Disordered" evidence="1">
    <location>
        <begin position="1"/>
        <end position="23"/>
    </location>
</feature>
<sequence length="107" mass="11877">MSLRSSAARRELGCGKGSSSEVAKWRKRPVFLHSANARKTALPITSEDHTKSSATVGERRLKTGGDPSRALEGSPFLTSRRRKPVNEPKAGFRVTSRRRHVHNNNRS</sequence>
<evidence type="ECO:0000256" key="1">
    <source>
        <dbReference type="SAM" id="MobiDB-lite"/>
    </source>
</evidence>
<proteinExistence type="predicted"/>
<dbReference type="EMBL" id="JAINUF010000006">
    <property type="protein sequence ID" value="KAJ8355696.1"/>
    <property type="molecule type" value="Genomic_DNA"/>
</dbReference>
<reference evidence="2" key="1">
    <citation type="journal article" date="2023" name="Science">
        <title>Genome structures resolve the early diversification of teleost fishes.</title>
        <authorList>
            <person name="Parey E."/>
            <person name="Louis A."/>
            <person name="Montfort J."/>
            <person name="Bouchez O."/>
            <person name="Roques C."/>
            <person name="Iampietro C."/>
            <person name="Lluch J."/>
            <person name="Castinel A."/>
            <person name="Donnadieu C."/>
            <person name="Desvignes T."/>
            <person name="Floi Bucao C."/>
            <person name="Jouanno E."/>
            <person name="Wen M."/>
            <person name="Mejri S."/>
            <person name="Dirks R."/>
            <person name="Jansen H."/>
            <person name="Henkel C."/>
            <person name="Chen W.J."/>
            <person name="Zahm M."/>
            <person name="Cabau C."/>
            <person name="Klopp C."/>
            <person name="Thompson A.W."/>
            <person name="Robinson-Rechavi M."/>
            <person name="Braasch I."/>
            <person name="Lecointre G."/>
            <person name="Bobe J."/>
            <person name="Postlethwait J.H."/>
            <person name="Berthelot C."/>
            <person name="Roest Crollius H."/>
            <person name="Guiguen Y."/>
        </authorList>
    </citation>
    <scope>NUCLEOTIDE SEQUENCE</scope>
    <source>
        <strain evidence="2">WJC10195</strain>
    </source>
</reference>
<protein>
    <submittedName>
        <fullName evidence="2">Uncharacterized protein</fullName>
    </submittedName>
</protein>
<organism evidence="2 3">
    <name type="scientific">Synaphobranchus kaupii</name>
    <name type="common">Kaup's arrowtooth eel</name>
    <dbReference type="NCBI Taxonomy" id="118154"/>
    <lineage>
        <taxon>Eukaryota</taxon>
        <taxon>Metazoa</taxon>
        <taxon>Chordata</taxon>
        <taxon>Craniata</taxon>
        <taxon>Vertebrata</taxon>
        <taxon>Euteleostomi</taxon>
        <taxon>Actinopterygii</taxon>
        <taxon>Neopterygii</taxon>
        <taxon>Teleostei</taxon>
        <taxon>Anguilliformes</taxon>
        <taxon>Synaphobranchidae</taxon>
        <taxon>Synaphobranchus</taxon>
    </lineage>
</organism>
<feature type="compositionally biased region" description="Basic residues" evidence="1">
    <location>
        <begin position="95"/>
        <end position="107"/>
    </location>
</feature>
<dbReference type="AlphaFoldDB" id="A0A9Q1FC92"/>
<evidence type="ECO:0000313" key="2">
    <source>
        <dbReference type="EMBL" id="KAJ8355696.1"/>
    </source>
</evidence>
<keyword evidence="3" id="KW-1185">Reference proteome</keyword>
<comment type="caution">
    <text evidence="2">The sequence shown here is derived from an EMBL/GenBank/DDBJ whole genome shotgun (WGS) entry which is preliminary data.</text>
</comment>
<feature type="region of interest" description="Disordered" evidence="1">
    <location>
        <begin position="42"/>
        <end position="107"/>
    </location>
</feature>
<gene>
    <name evidence="2" type="ORF">SKAU_G00184900</name>
</gene>
<dbReference type="Proteomes" id="UP001152622">
    <property type="component" value="Chromosome 6"/>
</dbReference>